<name>A0A7J6HJQ2_CANSA</name>
<keyword evidence="2" id="KW-1185">Reference proteome</keyword>
<dbReference type="AlphaFoldDB" id="A0A7J6HJQ2"/>
<protein>
    <submittedName>
        <fullName evidence="1">Uncharacterized protein</fullName>
    </submittedName>
</protein>
<dbReference type="EMBL" id="JAATIQ010000042">
    <property type="protein sequence ID" value="KAF4394908.1"/>
    <property type="molecule type" value="Genomic_DNA"/>
</dbReference>
<comment type="caution">
    <text evidence="1">The sequence shown here is derived from an EMBL/GenBank/DDBJ whole genome shotgun (WGS) entry which is preliminary data.</text>
</comment>
<evidence type="ECO:0000313" key="2">
    <source>
        <dbReference type="Proteomes" id="UP000583929"/>
    </source>
</evidence>
<sequence length="152" mass="17133">MALEQDNGLFEESEYVSANIKYHLKMSFLQAVSWNFLGLGKSLAVKALRGSVHGEDSDIFYLMKTKLNDVVGLVGGLFLCWKVGIGVEIFRSNLSIIMAKFSNILHGVAWLGVCVCPFVRSNRMEFWKHLSLEVIDFSFSWFLLANLNCVSD</sequence>
<dbReference type="Proteomes" id="UP000583929">
    <property type="component" value="Unassembled WGS sequence"/>
</dbReference>
<reference evidence="1 2" key="1">
    <citation type="journal article" date="2020" name="bioRxiv">
        <title>Sequence and annotation of 42 cannabis genomes reveals extensive copy number variation in cannabinoid synthesis and pathogen resistance genes.</title>
        <authorList>
            <person name="Mckernan K.J."/>
            <person name="Helbert Y."/>
            <person name="Kane L.T."/>
            <person name="Ebling H."/>
            <person name="Zhang L."/>
            <person name="Liu B."/>
            <person name="Eaton Z."/>
            <person name="Mclaughlin S."/>
            <person name="Kingan S."/>
            <person name="Baybayan P."/>
            <person name="Concepcion G."/>
            <person name="Jordan M."/>
            <person name="Riva A."/>
            <person name="Barbazuk W."/>
            <person name="Harkins T."/>
        </authorList>
    </citation>
    <scope>NUCLEOTIDE SEQUENCE [LARGE SCALE GENOMIC DNA]</scope>
    <source>
        <strain evidence="2">cv. Jamaican Lion 4</strain>
        <tissue evidence="1">Leaf</tissue>
    </source>
</reference>
<proteinExistence type="predicted"/>
<evidence type="ECO:0000313" key="1">
    <source>
        <dbReference type="EMBL" id="KAF4394908.1"/>
    </source>
</evidence>
<accession>A0A7J6HJQ2</accession>
<organism evidence="1 2">
    <name type="scientific">Cannabis sativa</name>
    <name type="common">Hemp</name>
    <name type="synonym">Marijuana</name>
    <dbReference type="NCBI Taxonomy" id="3483"/>
    <lineage>
        <taxon>Eukaryota</taxon>
        <taxon>Viridiplantae</taxon>
        <taxon>Streptophyta</taxon>
        <taxon>Embryophyta</taxon>
        <taxon>Tracheophyta</taxon>
        <taxon>Spermatophyta</taxon>
        <taxon>Magnoliopsida</taxon>
        <taxon>eudicotyledons</taxon>
        <taxon>Gunneridae</taxon>
        <taxon>Pentapetalae</taxon>
        <taxon>rosids</taxon>
        <taxon>fabids</taxon>
        <taxon>Rosales</taxon>
        <taxon>Cannabaceae</taxon>
        <taxon>Cannabis</taxon>
    </lineage>
</organism>
<gene>
    <name evidence="1" type="ORF">G4B88_002785</name>
</gene>